<feature type="transmembrane region" description="Helical" evidence="8">
    <location>
        <begin position="178"/>
        <end position="197"/>
    </location>
</feature>
<dbReference type="InterPro" id="IPR000298">
    <property type="entry name" value="Cyt_c_oxidase-like_su3"/>
</dbReference>
<dbReference type="PANTHER" id="PTHR11403:SF6">
    <property type="entry name" value="NITRIC OXIDE REDUCTASE SUBUNIT E"/>
    <property type="match status" value="1"/>
</dbReference>
<evidence type="ECO:0000256" key="1">
    <source>
        <dbReference type="ARBA" id="ARBA00004141"/>
    </source>
</evidence>
<evidence type="ECO:0000256" key="5">
    <source>
        <dbReference type="ARBA" id="ARBA00023136"/>
    </source>
</evidence>
<keyword evidence="4 8" id="KW-1133">Transmembrane helix</keyword>
<dbReference type="Proteomes" id="UP001596337">
    <property type="component" value="Unassembled WGS sequence"/>
</dbReference>
<organism evidence="10 11">
    <name type="scientific">Haloechinothrix salitolerans</name>
    <dbReference type="NCBI Taxonomy" id="926830"/>
    <lineage>
        <taxon>Bacteria</taxon>
        <taxon>Bacillati</taxon>
        <taxon>Actinomycetota</taxon>
        <taxon>Actinomycetes</taxon>
        <taxon>Pseudonocardiales</taxon>
        <taxon>Pseudonocardiaceae</taxon>
        <taxon>Haloechinothrix</taxon>
    </lineage>
</organism>
<gene>
    <name evidence="10" type="ORF">ACFQGD_03405</name>
</gene>
<dbReference type="EMBL" id="JBHSXX010000001">
    <property type="protein sequence ID" value="MFC6866182.1"/>
    <property type="molecule type" value="Genomic_DNA"/>
</dbReference>
<keyword evidence="5 8" id="KW-0472">Membrane</keyword>
<comment type="caution">
    <text evidence="10">The sequence shown here is derived from an EMBL/GenBank/DDBJ whole genome shotgun (WGS) entry which is preliminary data.</text>
</comment>
<dbReference type="InterPro" id="IPR013833">
    <property type="entry name" value="Cyt_c_oxidase_su3_a-hlx"/>
</dbReference>
<comment type="similarity">
    <text evidence="2 7">Belongs to the cytochrome c oxidase subunit 3 family.</text>
</comment>
<name>A0ABW2BUY4_9PSEU</name>
<proteinExistence type="inferred from homology"/>
<evidence type="ECO:0000256" key="8">
    <source>
        <dbReference type="SAM" id="Phobius"/>
    </source>
</evidence>
<dbReference type="InterPro" id="IPR024791">
    <property type="entry name" value="Cyt_c/ubiquinol_Oxase_su3"/>
</dbReference>
<feature type="transmembrane region" description="Helical" evidence="8">
    <location>
        <begin position="24"/>
        <end position="45"/>
    </location>
</feature>
<keyword evidence="3 7" id="KW-0812">Transmembrane</keyword>
<dbReference type="RefSeq" id="WP_345407279.1">
    <property type="nucleotide sequence ID" value="NZ_BAABLA010000123.1"/>
</dbReference>
<dbReference type="Gene3D" id="1.20.120.80">
    <property type="entry name" value="Cytochrome c oxidase, subunit III, four-helix bundle"/>
    <property type="match status" value="1"/>
</dbReference>
<feature type="transmembrane region" description="Helical" evidence="8">
    <location>
        <begin position="65"/>
        <end position="84"/>
    </location>
</feature>
<evidence type="ECO:0000256" key="3">
    <source>
        <dbReference type="ARBA" id="ARBA00022692"/>
    </source>
</evidence>
<evidence type="ECO:0000256" key="6">
    <source>
        <dbReference type="ARBA" id="ARBA00031400"/>
    </source>
</evidence>
<feature type="transmembrane region" description="Helical" evidence="8">
    <location>
        <begin position="134"/>
        <end position="157"/>
    </location>
</feature>
<dbReference type="InterPro" id="IPR035973">
    <property type="entry name" value="Cyt_c_oxidase_su3-like_sf"/>
</dbReference>
<feature type="domain" description="Heme-copper oxidase subunit III family profile" evidence="9">
    <location>
        <begin position="25"/>
        <end position="199"/>
    </location>
</feature>
<reference evidence="11" key="1">
    <citation type="journal article" date="2019" name="Int. J. Syst. Evol. Microbiol.">
        <title>The Global Catalogue of Microorganisms (GCM) 10K type strain sequencing project: providing services to taxonomists for standard genome sequencing and annotation.</title>
        <authorList>
            <consortium name="The Broad Institute Genomics Platform"/>
            <consortium name="The Broad Institute Genome Sequencing Center for Infectious Disease"/>
            <person name="Wu L."/>
            <person name="Ma J."/>
        </authorList>
    </citation>
    <scope>NUCLEOTIDE SEQUENCE [LARGE SCALE GENOMIC DNA]</scope>
    <source>
        <strain evidence="11">KCTC 32255</strain>
    </source>
</reference>
<evidence type="ECO:0000256" key="4">
    <source>
        <dbReference type="ARBA" id="ARBA00022989"/>
    </source>
</evidence>
<dbReference type="PANTHER" id="PTHR11403">
    <property type="entry name" value="CYTOCHROME C OXIDASE SUBUNIT III"/>
    <property type="match status" value="1"/>
</dbReference>
<evidence type="ECO:0000259" key="9">
    <source>
        <dbReference type="PROSITE" id="PS50253"/>
    </source>
</evidence>
<evidence type="ECO:0000313" key="10">
    <source>
        <dbReference type="EMBL" id="MFC6866182.1"/>
    </source>
</evidence>
<dbReference type="SUPFAM" id="SSF81452">
    <property type="entry name" value="Cytochrome c oxidase subunit III-like"/>
    <property type="match status" value="1"/>
</dbReference>
<protein>
    <recommendedName>
        <fullName evidence="6">Cytochrome aa3 subunit 3</fullName>
    </recommendedName>
</protein>
<evidence type="ECO:0000256" key="2">
    <source>
        <dbReference type="ARBA" id="ARBA00010581"/>
    </source>
</evidence>
<evidence type="ECO:0000313" key="11">
    <source>
        <dbReference type="Proteomes" id="UP001596337"/>
    </source>
</evidence>
<accession>A0ABW2BUY4</accession>
<evidence type="ECO:0000256" key="7">
    <source>
        <dbReference type="RuleBase" id="RU003376"/>
    </source>
</evidence>
<keyword evidence="11" id="KW-1185">Reference proteome</keyword>
<comment type="subcellular location">
    <subcellularLocation>
        <location evidence="7">Cell membrane</location>
        <topology evidence="7">Multi-pass membrane protein</topology>
    </subcellularLocation>
    <subcellularLocation>
        <location evidence="1">Membrane</location>
        <topology evidence="1">Multi-pass membrane protein</topology>
    </subcellularLocation>
</comment>
<feature type="transmembrane region" description="Helical" evidence="8">
    <location>
        <begin position="96"/>
        <end position="114"/>
    </location>
</feature>
<sequence>MGSQLALRGVGARRQDGHVPSEPWLWLFLLADMTVFGLFFGAYLWEFGSARDAFTADANALYVPLGFVNTLVLLTSSLFVVRAVESHRLGAFARARRYLTGTILGAGSFAVIKLGEYALELAHGHGLTSSDFFMYYFVITGVHLMHVGIGTSVLVAWHRSLRSGHCAFRTRWVEGVAGYWHMVDLLWLIIFSLLYIGSPA</sequence>
<dbReference type="PROSITE" id="PS50253">
    <property type="entry name" value="COX3"/>
    <property type="match status" value="1"/>
</dbReference>
<dbReference type="Pfam" id="PF00510">
    <property type="entry name" value="COX3"/>
    <property type="match status" value="1"/>
</dbReference>